<dbReference type="Proteomes" id="UP001324115">
    <property type="component" value="Unassembled WGS sequence"/>
</dbReference>
<feature type="compositionally biased region" description="Polar residues" evidence="1">
    <location>
        <begin position="111"/>
        <end position="120"/>
    </location>
</feature>
<dbReference type="PANTHER" id="PTHR34222">
    <property type="entry name" value="GAG_PRE-INTEGRS DOMAIN-CONTAINING PROTEIN"/>
    <property type="match status" value="1"/>
</dbReference>
<comment type="caution">
    <text evidence="2">The sequence shown here is derived from an EMBL/GenBank/DDBJ whole genome shotgun (WGS) entry which is preliminary data.</text>
</comment>
<evidence type="ECO:0000313" key="2">
    <source>
        <dbReference type="EMBL" id="KAK4578228.1"/>
    </source>
</evidence>
<evidence type="ECO:0000313" key="3">
    <source>
        <dbReference type="Proteomes" id="UP001324115"/>
    </source>
</evidence>
<organism evidence="2 3">
    <name type="scientific">Quercus rubra</name>
    <name type="common">Northern red oak</name>
    <name type="synonym">Quercus borealis</name>
    <dbReference type="NCBI Taxonomy" id="3512"/>
    <lineage>
        <taxon>Eukaryota</taxon>
        <taxon>Viridiplantae</taxon>
        <taxon>Streptophyta</taxon>
        <taxon>Embryophyta</taxon>
        <taxon>Tracheophyta</taxon>
        <taxon>Spermatophyta</taxon>
        <taxon>Magnoliopsida</taxon>
        <taxon>eudicotyledons</taxon>
        <taxon>Gunneridae</taxon>
        <taxon>Pentapetalae</taxon>
        <taxon>rosids</taxon>
        <taxon>fabids</taxon>
        <taxon>Fagales</taxon>
        <taxon>Fagaceae</taxon>
        <taxon>Quercus</taxon>
    </lineage>
</organism>
<name>A0AAN7ILS5_QUERU</name>
<protein>
    <recommendedName>
        <fullName evidence="4">CCHC-type domain-containing protein</fullName>
    </recommendedName>
</protein>
<gene>
    <name evidence="2" type="ORF">RGQ29_028385</name>
</gene>
<accession>A0AAN7ILS5</accession>
<dbReference type="AlphaFoldDB" id="A0AAN7ILS5"/>
<dbReference type="PANTHER" id="PTHR34222:SF99">
    <property type="entry name" value="PROTEIN, PUTATIVE-RELATED"/>
    <property type="match status" value="1"/>
</dbReference>
<dbReference type="EMBL" id="JAXUIC010000008">
    <property type="protein sequence ID" value="KAK4578228.1"/>
    <property type="molecule type" value="Genomic_DNA"/>
</dbReference>
<keyword evidence="3" id="KW-1185">Reference proteome</keyword>
<sequence length="120" mass="13032">MDPIPSFSKVYSLLIQEETQRSIPNASVDKVDSTVLAAKMSIDHVTHGSNLVNFGGKGKARPIYTHCGKTGHIVDKCYKLHGFPLGFKFKNKPAMAHQVSSSSSSEVASPMHQSSVFTPE</sequence>
<reference evidence="2 3" key="1">
    <citation type="journal article" date="2023" name="G3 (Bethesda)">
        <title>A haplotype-resolved chromosome-scale genome for Quercus rubra L. provides insights into the genetics of adaptive traits for red oak species.</title>
        <authorList>
            <person name="Kapoor B."/>
            <person name="Jenkins J."/>
            <person name="Schmutz J."/>
            <person name="Zhebentyayeva T."/>
            <person name="Kuelheim C."/>
            <person name="Coggeshall M."/>
            <person name="Heim C."/>
            <person name="Lasky J.R."/>
            <person name="Leites L."/>
            <person name="Islam-Faridi N."/>
            <person name="Romero-Severson J."/>
            <person name="DeLeo V.L."/>
            <person name="Lucas S.M."/>
            <person name="Lazic D."/>
            <person name="Gailing O."/>
            <person name="Carlson J."/>
            <person name="Staton M."/>
        </authorList>
    </citation>
    <scope>NUCLEOTIDE SEQUENCE [LARGE SCALE GENOMIC DNA]</scope>
    <source>
        <strain evidence="2">Pseudo-F2</strain>
    </source>
</reference>
<evidence type="ECO:0008006" key="4">
    <source>
        <dbReference type="Google" id="ProtNLM"/>
    </source>
</evidence>
<evidence type="ECO:0000256" key="1">
    <source>
        <dbReference type="SAM" id="MobiDB-lite"/>
    </source>
</evidence>
<proteinExistence type="predicted"/>
<feature type="region of interest" description="Disordered" evidence="1">
    <location>
        <begin position="98"/>
        <end position="120"/>
    </location>
</feature>